<feature type="transmembrane region" description="Helical" evidence="1">
    <location>
        <begin position="993"/>
        <end position="1019"/>
    </location>
</feature>
<dbReference type="Gene3D" id="3.30.70.1320">
    <property type="entry name" value="Multidrug efflux transporter AcrB pore domain like"/>
    <property type="match status" value="1"/>
</dbReference>
<keyword evidence="3" id="KW-1185">Reference proteome</keyword>
<dbReference type="PANTHER" id="PTHR32063:SF0">
    <property type="entry name" value="SWARMING MOTILITY PROTEIN SWRC"/>
    <property type="match status" value="1"/>
</dbReference>
<organism evidence="2 3">
    <name type="scientific">Hydrogenispora ethanolica</name>
    <dbReference type="NCBI Taxonomy" id="1082276"/>
    <lineage>
        <taxon>Bacteria</taxon>
        <taxon>Bacillati</taxon>
        <taxon>Bacillota</taxon>
        <taxon>Hydrogenispora</taxon>
    </lineage>
</organism>
<feature type="transmembrane region" description="Helical" evidence="1">
    <location>
        <begin position="360"/>
        <end position="380"/>
    </location>
</feature>
<feature type="transmembrane region" description="Helical" evidence="1">
    <location>
        <begin position="338"/>
        <end position="353"/>
    </location>
</feature>
<accession>A0A4R1SBC1</accession>
<proteinExistence type="predicted"/>
<feature type="transmembrane region" description="Helical" evidence="1">
    <location>
        <begin position="890"/>
        <end position="910"/>
    </location>
</feature>
<dbReference type="Pfam" id="PF00873">
    <property type="entry name" value="ACR_tran"/>
    <property type="match status" value="1"/>
</dbReference>
<feature type="transmembrane region" description="Helical" evidence="1">
    <location>
        <begin position="962"/>
        <end position="981"/>
    </location>
</feature>
<evidence type="ECO:0000313" key="3">
    <source>
        <dbReference type="Proteomes" id="UP000295008"/>
    </source>
</evidence>
<dbReference type="Proteomes" id="UP000295008">
    <property type="component" value="Unassembled WGS sequence"/>
</dbReference>
<protein>
    <submittedName>
        <fullName evidence="2">HAE1 family hydrophobic/amphiphilic exporter-1</fullName>
    </submittedName>
</protein>
<sequence>MSITELAIKRPSLIIVLFIAITLLGIFGYSQLKYELLPNINIPVISVMTSYPGASAGEVETSVTKPVEDAVSALDKVSTVHATSQEGVSIVTVEFQQDANLDFAMQDAQRKLNEIAADLPETAKAPSLSKLSLNEQPVLRMGATSTMGTREFSHFLQETVQPKLAQVAGVGQVTLVGTAEREIRINVDPQKLRGYGLSLLQVAQAVQAANLDFPTGKVKDRDAQFVVRLAGKFASLNELRALIVGRSPAGGDIRLGDIAEVQDGAAEMTNFTRINGRSAVVILVQKQSDANAVEVCKQVRRAAARLEREFAANRLRFDVAQDSSIYTIDAANAVKEDLGIAILLVALVMLLFLHSLRNSLIVMVAIPASLVATMIGMWALGYSLNLMTLLALSLVIGILVDDSIVVLENIYRHLESGAGKRRAALEGRNEIGFTALSITMVDVVVFVPLAMVSGVIGGIMREFSLVVVFSTLMSLFVSFTVTPMLASRFSKLEQLDAGSLLGRFGTWFEGQYRRLTQSYLRLLQWSLGHRWQVVLGALLCFVAAGSLLFFRFIGAEFLPQTDRGEFAITLELPPGVKLAQTNAVAHRVEAMLARYPEVRKLIVNVGASSSGFIGMSSDNIAEIQVVLRPKEERRRSTDAVGRAIRREVLLGVAGVKCQVNPVAIWGMAGWSPIELAISGSSWEETYRAAKQVERVMKRIPGTADIRLSAEEGNPETRVEVDREKLAALGLTIADVGSVLQTGLTGNDDSKYRDSDGTEYPVRVMLDAGDRSATADLGELAVMNRFGRPVPVKQFARVYQALGPTKLQRIDRSYGITVSSQAVGRPSGTIAEDIQKALAWEQLPPGIELSFMGDVEQQQDSFASLGLALVAAIIFVYLIMVALYDSFIYPLVVLFAVPLAVIGALLALALTMNSLNIFTILGLIMQIGLVSKNAILLVDFANKARAEGRTAPQALLEAGRERLRPILMTTLTMIFGMLPIALSDAAGAEFKQGLGWALIGGLSVSMGMTLVLVPVIYLMVDTYSAKLKRVFRRGRAAAAEGG</sequence>
<feature type="transmembrane region" description="Helical" evidence="1">
    <location>
        <begin position="861"/>
        <end position="883"/>
    </location>
</feature>
<dbReference type="PANTHER" id="PTHR32063">
    <property type="match status" value="1"/>
</dbReference>
<dbReference type="Gene3D" id="3.30.70.1430">
    <property type="entry name" value="Multidrug efflux transporter AcrB pore domain"/>
    <property type="match status" value="2"/>
</dbReference>
<feature type="transmembrane region" description="Helical" evidence="1">
    <location>
        <begin position="463"/>
        <end position="486"/>
    </location>
</feature>
<keyword evidence="1" id="KW-0812">Transmembrane</keyword>
<dbReference type="AlphaFoldDB" id="A0A4R1SBC1"/>
<dbReference type="InterPro" id="IPR001036">
    <property type="entry name" value="Acrflvin-R"/>
</dbReference>
<dbReference type="GO" id="GO:0042910">
    <property type="term" value="F:xenobiotic transmembrane transporter activity"/>
    <property type="evidence" value="ECO:0007669"/>
    <property type="project" value="TreeGrafter"/>
</dbReference>
<dbReference type="OrthoDB" id="9757876at2"/>
<feature type="transmembrane region" description="Helical" evidence="1">
    <location>
        <begin position="531"/>
        <end position="553"/>
    </location>
</feature>
<dbReference type="PRINTS" id="PR00702">
    <property type="entry name" value="ACRIFLAVINRP"/>
</dbReference>
<keyword evidence="1" id="KW-1133">Transmembrane helix</keyword>
<comment type="caution">
    <text evidence="2">The sequence shown here is derived from an EMBL/GenBank/DDBJ whole genome shotgun (WGS) entry which is preliminary data.</text>
</comment>
<name>A0A4R1SBC1_HYDET</name>
<reference evidence="2 3" key="1">
    <citation type="submission" date="2019-03" db="EMBL/GenBank/DDBJ databases">
        <title>Genomic Encyclopedia of Type Strains, Phase IV (KMG-IV): sequencing the most valuable type-strain genomes for metagenomic binning, comparative biology and taxonomic classification.</title>
        <authorList>
            <person name="Goeker M."/>
        </authorList>
    </citation>
    <scope>NUCLEOTIDE SEQUENCE [LARGE SCALE GENOMIC DNA]</scope>
    <source>
        <strain evidence="2 3">LX-B</strain>
    </source>
</reference>
<feature type="transmembrane region" description="Helical" evidence="1">
    <location>
        <begin position="12"/>
        <end position="32"/>
    </location>
</feature>
<feature type="transmembrane region" description="Helical" evidence="1">
    <location>
        <begin position="431"/>
        <end position="451"/>
    </location>
</feature>
<dbReference type="Gene3D" id="3.30.2090.10">
    <property type="entry name" value="Multidrug efflux transporter AcrB TolC docking domain, DN and DC subdomains"/>
    <property type="match status" value="2"/>
</dbReference>
<evidence type="ECO:0000256" key="1">
    <source>
        <dbReference type="SAM" id="Phobius"/>
    </source>
</evidence>
<gene>
    <name evidence="2" type="ORF">EDC14_1001126</name>
</gene>
<dbReference type="SUPFAM" id="SSF82693">
    <property type="entry name" value="Multidrug efflux transporter AcrB pore domain, PN1, PN2, PC1 and PC2 subdomains"/>
    <property type="match status" value="3"/>
</dbReference>
<dbReference type="GO" id="GO:0005886">
    <property type="term" value="C:plasma membrane"/>
    <property type="evidence" value="ECO:0007669"/>
    <property type="project" value="TreeGrafter"/>
</dbReference>
<dbReference type="RefSeq" id="WP_132012241.1">
    <property type="nucleotide sequence ID" value="NZ_SLUN01000001.1"/>
</dbReference>
<dbReference type="EMBL" id="SLUN01000001">
    <property type="protein sequence ID" value="TCL76843.1"/>
    <property type="molecule type" value="Genomic_DNA"/>
</dbReference>
<keyword evidence="1" id="KW-0472">Membrane</keyword>
<dbReference type="SUPFAM" id="SSF82866">
    <property type="entry name" value="Multidrug efflux transporter AcrB transmembrane domain"/>
    <property type="match status" value="2"/>
</dbReference>
<evidence type="ECO:0000313" key="2">
    <source>
        <dbReference type="EMBL" id="TCL76843.1"/>
    </source>
</evidence>
<dbReference type="InterPro" id="IPR027463">
    <property type="entry name" value="AcrB_DN_DC_subdom"/>
</dbReference>
<dbReference type="Gene3D" id="3.30.70.1440">
    <property type="entry name" value="Multidrug efflux transporter AcrB pore domain"/>
    <property type="match status" value="1"/>
</dbReference>
<dbReference type="Gene3D" id="1.20.1640.10">
    <property type="entry name" value="Multidrug efflux transporter AcrB transmembrane domain"/>
    <property type="match status" value="2"/>
</dbReference>
<dbReference type="SUPFAM" id="SSF82714">
    <property type="entry name" value="Multidrug efflux transporter AcrB TolC docking domain, DN and DC subdomains"/>
    <property type="match status" value="2"/>
</dbReference>